<keyword evidence="10" id="KW-1185">Reference proteome</keyword>
<evidence type="ECO:0000256" key="1">
    <source>
        <dbReference type="ARBA" id="ARBA00004651"/>
    </source>
</evidence>
<feature type="transmembrane region" description="Helical" evidence="8">
    <location>
        <begin position="21"/>
        <end position="44"/>
    </location>
</feature>
<evidence type="ECO:0000256" key="6">
    <source>
        <dbReference type="ARBA" id="ARBA00022989"/>
    </source>
</evidence>
<evidence type="ECO:0000256" key="5">
    <source>
        <dbReference type="ARBA" id="ARBA00022692"/>
    </source>
</evidence>
<keyword evidence="7 8" id="KW-0472">Membrane</keyword>
<evidence type="ECO:0000313" key="9">
    <source>
        <dbReference type="EMBL" id="GAA3534170.1"/>
    </source>
</evidence>
<name>A0ABP6VI06_9GAMM</name>
<feature type="transmembrane region" description="Helical" evidence="8">
    <location>
        <begin position="180"/>
        <end position="200"/>
    </location>
</feature>
<keyword evidence="4" id="KW-1003">Cell membrane</keyword>
<dbReference type="InterPro" id="IPR002549">
    <property type="entry name" value="AI-2E-like"/>
</dbReference>
<dbReference type="Proteomes" id="UP001500795">
    <property type="component" value="Unassembled WGS sequence"/>
</dbReference>
<keyword evidence="3" id="KW-0813">Transport</keyword>
<comment type="caution">
    <text evidence="9">The sequence shown here is derived from an EMBL/GenBank/DDBJ whole genome shotgun (WGS) entry which is preliminary data.</text>
</comment>
<evidence type="ECO:0000256" key="4">
    <source>
        <dbReference type="ARBA" id="ARBA00022475"/>
    </source>
</evidence>
<feature type="transmembrane region" description="Helical" evidence="8">
    <location>
        <begin position="80"/>
        <end position="100"/>
    </location>
</feature>
<dbReference type="PANTHER" id="PTHR21716:SF53">
    <property type="entry name" value="PERMEASE PERM-RELATED"/>
    <property type="match status" value="1"/>
</dbReference>
<organism evidence="9 10">
    <name type="scientific">Zobellella aerophila</name>
    <dbReference type="NCBI Taxonomy" id="870480"/>
    <lineage>
        <taxon>Bacteria</taxon>
        <taxon>Pseudomonadati</taxon>
        <taxon>Pseudomonadota</taxon>
        <taxon>Gammaproteobacteria</taxon>
        <taxon>Aeromonadales</taxon>
        <taxon>Aeromonadaceae</taxon>
        <taxon>Zobellella</taxon>
    </lineage>
</organism>
<feature type="transmembrane region" description="Helical" evidence="8">
    <location>
        <begin position="333"/>
        <end position="355"/>
    </location>
</feature>
<comment type="similarity">
    <text evidence="2">Belongs to the autoinducer-2 exporter (AI-2E) (TC 2.A.86) family.</text>
</comment>
<feature type="transmembrane region" description="Helical" evidence="8">
    <location>
        <begin position="264"/>
        <end position="294"/>
    </location>
</feature>
<evidence type="ECO:0000256" key="7">
    <source>
        <dbReference type="ARBA" id="ARBA00023136"/>
    </source>
</evidence>
<accession>A0ABP6VI06</accession>
<gene>
    <name evidence="9" type="ORF">GCM10022394_12160</name>
</gene>
<dbReference type="EMBL" id="BAABCX010000001">
    <property type="protein sequence ID" value="GAA3534170.1"/>
    <property type="molecule type" value="Genomic_DNA"/>
</dbReference>
<evidence type="ECO:0000256" key="8">
    <source>
        <dbReference type="SAM" id="Phobius"/>
    </source>
</evidence>
<keyword evidence="5 8" id="KW-0812">Transmembrane</keyword>
<evidence type="ECO:0000256" key="2">
    <source>
        <dbReference type="ARBA" id="ARBA00009773"/>
    </source>
</evidence>
<protein>
    <submittedName>
        <fullName evidence="9">AI-2E family transporter</fullName>
    </submittedName>
</protein>
<feature type="transmembrane region" description="Helical" evidence="8">
    <location>
        <begin position="301"/>
        <end position="321"/>
    </location>
</feature>
<evidence type="ECO:0000256" key="3">
    <source>
        <dbReference type="ARBA" id="ARBA00022448"/>
    </source>
</evidence>
<feature type="transmembrane region" description="Helical" evidence="8">
    <location>
        <begin position="50"/>
        <end position="68"/>
    </location>
</feature>
<comment type="subcellular location">
    <subcellularLocation>
        <location evidence="1">Cell membrane</location>
        <topology evidence="1">Multi-pass membrane protein</topology>
    </subcellularLocation>
</comment>
<evidence type="ECO:0000313" key="10">
    <source>
        <dbReference type="Proteomes" id="UP001500795"/>
    </source>
</evidence>
<feature type="transmembrane region" description="Helical" evidence="8">
    <location>
        <begin position="236"/>
        <end position="258"/>
    </location>
</feature>
<keyword evidence="6 8" id="KW-1133">Transmembrane helix</keyword>
<dbReference type="PANTHER" id="PTHR21716">
    <property type="entry name" value="TRANSMEMBRANE PROTEIN"/>
    <property type="match status" value="1"/>
</dbReference>
<sequence>MTDTVKKSSATEEPSASKRTLIEAVNVRSASLIALASMATVYFIDWAQAVLMPLVVAVLISYALDPLVSPFDRIKVPRPLGAGVVVTALLAVMVSASIPLQREAVAMLDKVPVAINKFQRSAASAPPKEEGIIEKAQAAAKEIEASASDSKPKTPGVTPVQIVRKPFDVKEYLMGGASSALVLVSQSFSALLLVYFLLAVGKLYRRKVVRISGPSFGRMRKAARIMDDFHHQVRSFLFVMLLSAIFVGAFTWLAFLILGVEQAGLWGVLAGIASGIPYLGPFLVLLGTGIAAFLQFGTLDMAFIVAGTSLVVTSIQGYLLTPWLTSHLSSLNPVAIFVGLSFWGWLWGPVGLIIATPMLMVIKSLCDHVTNLRPLGELLGK</sequence>
<dbReference type="Pfam" id="PF01594">
    <property type="entry name" value="AI-2E_transport"/>
    <property type="match status" value="1"/>
</dbReference>
<reference evidence="10" key="1">
    <citation type="journal article" date="2019" name="Int. J. Syst. Evol. Microbiol.">
        <title>The Global Catalogue of Microorganisms (GCM) 10K type strain sequencing project: providing services to taxonomists for standard genome sequencing and annotation.</title>
        <authorList>
            <consortium name="The Broad Institute Genomics Platform"/>
            <consortium name="The Broad Institute Genome Sequencing Center for Infectious Disease"/>
            <person name="Wu L."/>
            <person name="Ma J."/>
        </authorList>
    </citation>
    <scope>NUCLEOTIDE SEQUENCE [LARGE SCALE GENOMIC DNA]</scope>
    <source>
        <strain evidence="10">JCM 17110</strain>
    </source>
</reference>
<proteinExistence type="inferred from homology"/>